<keyword evidence="4 7" id="KW-1133">Transmembrane helix</keyword>
<gene>
    <name evidence="8" type="ORF">K7472_26290</name>
</gene>
<evidence type="ECO:0000256" key="3">
    <source>
        <dbReference type="ARBA" id="ARBA00022692"/>
    </source>
</evidence>
<feature type="region of interest" description="Disordered" evidence="6">
    <location>
        <begin position="1"/>
        <end position="24"/>
    </location>
</feature>
<feature type="transmembrane region" description="Helical" evidence="7">
    <location>
        <begin position="174"/>
        <end position="194"/>
    </location>
</feature>
<name>A0ABS7QYN1_9ACTN</name>
<keyword evidence="9" id="KW-1185">Reference proteome</keyword>
<dbReference type="PANTHER" id="PTHR31123">
    <property type="entry name" value="ACCUMULATION OF DYADS PROTEIN 2-RELATED"/>
    <property type="match status" value="1"/>
</dbReference>
<comment type="caution">
    <text evidence="8">The sequence shown here is derived from an EMBL/GenBank/DDBJ whole genome shotgun (WGS) entry which is preliminary data.</text>
</comment>
<feature type="transmembrane region" description="Helical" evidence="7">
    <location>
        <begin position="145"/>
        <end position="162"/>
    </location>
</feature>
<reference evidence="8 9" key="1">
    <citation type="submission" date="2021-08" db="EMBL/GenBank/DDBJ databases">
        <title>Streptomyces sp. PTM05 isolated from lichen.</title>
        <authorList>
            <person name="Somphong A."/>
            <person name="Phongsopitanun W."/>
            <person name="Tanasupawat S."/>
        </authorList>
    </citation>
    <scope>NUCLEOTIDE SEQUENCE [LARGE SCALE GENOMIC DNA]</scope>
    <source>
        <strain evidence="8 9">Ptm05</strain>
    </source>
</reference>
<keyword evidence="3 7" id="KW-0812">Transmembrane</keyword>
<dbReference type="NCBIfam" id="NF038013">
    <property type="entry name" value="AceTr_1"/>
    <property type="match status" value="1"/>
</dbReference>
<sequence>MASTVPPAAPETPSSPPPASATGTGVADPAPLGLGAFATTTFVLSCFNANLINAGLAGVVLPLALAFGGLAQLLAGMWEFRNRNTFGATAFTSYGAFWLSYALLARYVAPTLPLATAHQATGLYLLVWAIFTVYMTVAALRVNGAVLGVFVALSMTFILLAAGEFAQSADVAKAGGWVGLITAVIAWYASFAVVTNATWKRSVVPTWPLS</sequence>
<dbReference type="Pfam" id="PF01184">
    <property type="entry name" value="Gpr1_Fun34_YaaH"/>
    <property type="match status" value="1"/>
</dbReference>
<evidence type="ECO:0000313" key="8">
    <source>
        <dbReference type="EMBL" id="MBY8888322.1"/>
    </source>
</evidence>
<feature type="compositionally biased region" description="Pro residues" evidence="6">
    <location>
        <begin position="7"/>
        <end position="19"/>
    </location>
</feature>
<dbReference type="Proteomes" id="UP001198565">
    <property type="component" value="Unassembled WGS sequence"/>
</dbReference>
<evidence type="ECO:0000256" key="6">
    <source>
        <dbReference type="SAM" id="MobiDB-lite"/>
    </source>
</evidence>
<evidence type="ECO:0000256" key="4">
    <source>
        <dbReference type="ARBA" id="ARBA00022989"/>
    </source>
</evidence>
<evidence type="ECO:0000256" key="7">
    <source>
        <dbReference type="SAM" id="Phobius"/>
    </source>
</evidence>
<feature type="transmembrane region" description="Helical" evidence="7">
    <location>
        <begin position="86"/>
        <end position="109"/>
    </location>
</feature>
<accession>A0ABS7QYN1</accession>
<evidence type="ECO:0000256" key="1">
    <source>
        <dbReference type="ARBA" id="ARBA00004141"/>
    </source>
</evidence>
<feature type="transmembrane region" description="Helical" evidence="7">
    <location>
        <begin position="121"/>
        <end position="140"/>
    </location>
</feature>
<keyword evidence="5 7" id="KW-0472">Membrane</keyword>
<dbReference type="EMBL" id="JAINVZ010000023">
    <property type="protein sequence ID" value="MBY8888322.1"/>
    <property type="molecule type" value="Genomic_DNA"/>
</dbReference>
<organism evidence="8 9">
    <name type="scientific">Streptantibioticus parmotrematis</name>
    <dbReference type="NCBI Taxonomy" id="2873249"/>
    <lineage>
        <taxon>Bacteria</taxon>
        <taxon>Bacillati</taxon>
        <taxon>Actinomycetota</taxon>
        <taxon>Actinomycetes</taxon>
        <taxon>Kitasatosporales</taxon>
        <taxon>Streptomycetaceae</taxon>
        <taxon>Streptantibioticus</taxon>
    </lineage>
</organism>
<dbReference type="InterPro" id="IPR051633">
    <property type="entry name" value="AceTr"/>
</dbReference>
<protein>
    <submittedName>
        <fullName evidence="8">Acetate uptake transporter</fullName>
    </submittedName>
</protein>
<proteinExistence type="inferred from homology"/>
<comment type="similarity">
    <text evidence="2">Belongs to the acetate uptake transporter (AceTr) (TC 2.A.96) family.</text>
</comment>
<dbReference type="RefSeq" id="WP_222981046.1">
    <property type="nucleotide sequence ID" value="NZ_JAINVZ010000023.1"/>
</dbReference>
<evidence type="ECO:0000313" key="9">
    <source>
        <dbReference type="Proteomes" id="UP001198565"/>
    </source>
</evidence>
<evidence type="ECO:0000256" key="2">
    <source>
        <dbReference type="ARBA" id="ARBA00005587"/>
    </source>
</evidence>
<evidence type="ECO:0000256" key="5">
    <source>
        <dbReference type="ARBA" id="ARBA00023136"/>
    </source>
</evidence>
<dbReference type="InterPro" id="IPR000791">
    <property type="entry name" value="Gpr1/Fun34/SatP-like"/>
</dbReference>
<feature type="transmembrane region" description="Helical" evidence="7">
    <location>
        <begin position="51"/>
        <end position="74"/>
    </location>
</feature>
<comment type="subcellular location">
    <subcellularLocation>
        <location evidence="1">Membrane</location>
        <topology evidence="1">Multi-pass membrane protein</topology>
    </subcellularLocation>
</comment>
<dbReference type="PANTHER" id="PTHR31123:SF1">
    <property type="entry name" value="ACCUMULATION OF DYADS PROTEIN 2-RELATED"/>
    <property type="match status" value="1"/>
</dbReference>